<dbReference type="Gene3D" id="3.30.40.10">
    <property type="entry name" value="Zinc/RING finger domain, C3HC4 (zinc finger)"/>
    <property type="match status" value="1"/>
</dbReference>
<dbReference type="GO" id="GO:0006357">
    <property type="term" value="P:regulation of transcription by RNA polymerase II"/>
    <property type="evidence" value="ECO:0007669"/>
    <property type="project" value="TreeGrafter"/>
</dbReference>
<dbReference type="InterPro" id="IPR038654">
    <property type="entry name" value="PINIT_sf"/>
</dbReference>
<dbReference type="EMBL" id="VOAJ01001019">
    <property type="protein sequence ID" value="KAF0885915.1"/>
    <property type="molecule type" value="Genomic_DNA"/>
</dbReference>
<keyword evidence="4" id="KW-0833">Ubl conjugation pathway</keyword>
<comment type="similarity">
    <text evidence="2">Belongs to the PIAS family.</text>
</comment>
<keyword evidence="7" id="KW-0436">Ligase</keyword>
<evidence type="ECO:0000259" key="5">
    <source>
        <dbReference type="PROSITE" id="PS50800"/>
    </source>
</evidence>
<dbReference type="Proteomes" id="UP000475037">
    <property type="component" value="Unassembled WGS sequence"/>
</dbReference>
<dbReference type="SMART" id="SM00513">
    <property type="entry name" value="SAP"/>
    <property type="match status" value="1"/>
</dbReference>
<dbReference type="GO" id="GO:0000785">
    <property type="term" value="C:chromatin"/>
    <property type="evidence" value="ECO:0007669"/>
    <property type="project" value="TreeGrafter"/>
</dbReference>
<proteinExistence type="inferred from homology"/>
<evidence type="ECO:0000313" key="8">
    <source>
        <dbReference type="Proteomes" id="UP000475037"/>
    </source>
</evidence>
<organism evidence="7 8">
    <name type="scientific">Crocuta crocuta</name>
    <name type="common">Spotted hyena</name>
    <dbReference type="NCBI Taxonomy" id="9678"/>
    <lineage>
        <taxon>Eukaryota</taxon>
        <taxon>Metazoa</taxon>
        <taxon>Chordata</taxon>
        <taxon>Craniata</taxon>
        <taxon>Vertebrata</taxon>
        <taxon>Euteleostomi</taxon>
        <taxon>Mammalia</taxon>
        <taxon>Eutheria</taxon>
        <taxon>Laurasiatheria</taxon>
        <taxon>Carnivora</taxon>
        <taxon>Feliformia</taxon>
        <taxon>Hyaenidae</taxon>
        <taxon>Crocuta</taxon>
    </lineage>
</organism>
<dbReference type="AlphaFoldDB" id="A0A6G1BC64"/>
<feature type="domain" description="PINIT" evidence="6">
    <location>
        <begin position="127"/>
        <end position="291"/>
    </location>
</feature>
<accession>A0A6G1BC64</accession>
<dbReference type="InterPro" id="IPR013083">
    <property type="entry name" value="Znf_RING/FYVE/PHD"/>
</dbReference>
<dbReference type="GO" id="GO:0016874">
    <property type="term" value="F:ligase activity"/>
    <property type="evidence" value="ECO:0007669"/>
    <property type="project" value="UniProtKB-KW"/>
</dbReference>
<feature type="non-terminal residue" evidence="7">
    <location>
        <position position="628"/>
    </location>
</feature>
<comment type="caution">
    <text evidence="7">The sequence shown here is derived from an EMBL/GenBank/DDBJ whole genome shotgun (WGS) entry which is preliminary data.</text>
</comment>
<dbReference type="GO" id="GO:0003712">
    <property type="term" value="F:transcription coregulator activity"/>
    <property type="evidence" value="ECO:0007669"/>
    <property type="project" value="TreeGrafter"/>
</dbReference>
<evidence type="ECO:0000256" key="1">
    <source>
        <dbReference type="ARBA" id="ARBA00004718"/>
    </source>
</evidence>
<evidence type="ECO:0000256" key="3">
    <source>
        <dbReference type="ARBA" id="ARBA00022679"/>
    </source>
</evidence>
<sequence>TLTFTFCFVSKQMVMSLRVSELQVLLGYAGRNKHGRKHELLTKALHLLKAGCSPAVQMKIKELYRRRFPQKIMTPADLSIPSVHSSPMPATLSPSTIPQLTYDGHPASSPLLPVSLLGPKHELELPHLTSALHPVHPDIKLQKLPFYDLLDELIKPTSLASDNSQRFRETCFAFALTPQQVQQISSSMDISGTKCDFTVQVQLRFCLSETSCPQEDHFPPNLCVKVNTKPCSLPGYLPPTKNGVEPKRPSRPINITSLVRLSTTVPNTIVVSWTAEIGRNYSMAVYLVKQLSSTVLLQRLRAKGIRNPDHSRALIKEKLTADPDSEIATTSLRVSLLCPVKNVTHVLPLAPLHLVYQLLIFLSMSPPFPPFLVSAVLAVHFKLTFAFKIQNIEKNYVYVIHNCNTFMISLWLKGKIPLQLFWNIKAVYFRYALNLKKLFALPIKTKHSTRFILVLSPSAPPCPTSPSFKYKNVLKIKAVITVYGHLTSVKCFSRCFRQGRYVVYIEDFVLLRRRFMNLELTGLLSSVFPPQHYNTSLLAAAAAAVSDDQDLLHSSRFFPYASSQMFLDQLSAGGSTSLPTTNGSSSGSNSSLVSSNSLRESHSHTVANRSSADTASIFGIIPDIISLD</sequence>
<dbReference type="FunFam" id="2.60.120.780:FF:000001">
    <property type="entry name" value="E3 SUMO-protein ligase PIAS2 isoform X1"/>
    <property type="match status" value="1"/>
</dbReference>
<gene>
    <name evidence="7" type="primary">Pias1</name>
    <name evidence="7" type="ORF">FOF47_R22430</name>
</gene>
<dbReference type="PANTHER" id="PTHR10782">
    <property type="entry name" value="ZINC FINGER MIZ DOMAIN-CONTAINING PROTEIN"/>
    <property type="match status" value="1"/>
</dbReference>
<dbReference type="PANTHER" id="PTHR10782:SF11">
    <property type="entry name" value="E3 SUMO-PROTEIN LIGASE PIAS1"/>
    <property type="match status" value="1"/>
</dbReference>
<dbReference type="FunFam" id="1.10.720.30:FF:000001">
    <property type="entry name" value="E3 SUMO-protein ligase PIAS2 isoform 1"/>
    <property type="match status" value="1"/>
</dbReference>
<comment type="pathway">
    <text evidence="1">Protein modification; protein sumoylation.</text>
</comment>
<dbReference type="GO" id="GO:0016925">
    <property type="term" value="P:protein sumoylation"/>
    <property type="evidence" value="ECO:0007669"/>
    <property type="project" value="UniProtKB-UniPathway"/>
</dbReference>
<dbReference type="SUPFAM" id="SSF68906">
    <property type="entry name" value="SAP domain"/>
    <property type="match status" value="1"/>
</dbReference>
<dbReference type="UniPathway" id="UPA00886"/>
<dbReference type="InterPro" id="IPR023321">
    <property type="entry name" value="PINIT"/>
</dbReference>
<dbReference type="InterPro" id="IPR036361">
    <property type="entry name" value="SAP_dom_sf"/>
</dbReference>
<dbReference type="Gene3D" id="2.60.120.780">
    <property type="entry name" value="PINIT domain"/>
    <property type="match status" value="1"/>
</dbReference>
<evidence type="ECO:0000256" key="4">
    <source>
        <dbReference type="ARBA" id="ARBA00022786"/>
    </source>
</evidence>
<dbReference type="PROSITE" id="PS50800">
    <property type="entry name" value="SAP"/>
    <property type="match status" value="1"/>
</dbReference>
<keyword evidence="8" id="KW-1185">Reference proteome</keyword>
<feature type="domain" description="SAP" evidence="5">
    <location>
        <begin position="14"/>
        <end position="48"/>
    </location>
</feature>
<keyword evidence="3" id="KW-0808">Transferase</keyword>
<dbReference type="Pfam" id="PF14324">
    <property type="entry name" value="PINIT"/>
    <property type="match status" value="1"/>
</dbReference>
<feature type="non-terminal residue" evidence="7">
    <location>
        <position position="1"/>
    </location>
</feature>
<name>A0A6G1BC64_CROCR</name>
<dbReference type="GO" id="GO:0061665">
    <property type="term" value="F:SUMO ligase activity"/>
    <property type="evidence" value="ECO:0007669"/>
    <property type="project" value="TreeGrafter"/>
</dbReference>
<dbReference type="PROSITE" id="PS51466">
    <property type="entry name" value="PINIT"/>
    <property type="match status" value="1"/>
</dbReference>
<evidence type="ECO:0000313" key="7">
    <source>
        <dbReference type="EMBL" id="KAF0885915.1"/>
    </source>
</evidence>
<reference evidence="7 8" key="1">
    <citation type="submission" date="2019-11" db="EMBL/GenBank/DDBJ databases">
        <authorList>
            <person name="Yang C."/>
            <person name="Li F."/>
        </authorList>
    </citation>
    <scope>NUCLEOTIDE SEQUENCE [LARGE SCALE GENOMIC DNA]</scope>
    <source>
        <strain evidence="7">KB4526</strain>
        <tissue evidence="7">Muscle</tissue>
    </source>
</reference>
<dbReference type="InterPro" id="IPR003034">
    <property type="entry name" value="SAP_dom"/>
</dbReference>
<evidence type="ECO:0000259" key="6">
    <source>
        <dbReference type="PROSITE" id="PS51466"/>
    </source>
</evidence>
<evidence type="ECO:0000256" key="2">
    <source>
        <dbReference type="ARBA" id="ARBA00005383"/>
    </source>
</evidence>
<dbReference type="Gene3D" id="1.10.720.30">
    <property type="entry name" value="SAP domain"/>
    <property type="match status" value="1"/>
</dbReference>
<protein>
    <submittedName>
        <fullName evidence="7">PIAS1 ligase</fullName>
    </submittedName>
</protein>